<evidence type="ECO:0000259" key="7">
    <source>
        <dbReference type="PROSITE" id="PS51755"/>
    </source>
</evidence>
<keyword evidence="4" id="KW-0804">Transcription</keyword>
<dbReference type="InterPro" id="IPR010982">
    <property type="entry name" value="Lambda_DNA-bd_dom_sf"/>
</dbReference>
<dbReference type="CDD" id="cd15831">
    <property type="entry name" value="BTAD"/>
    <property type="match status" value="1"/>
</dbReference>
<dbReference type="InterPro" id="IPR016032">
    <property type="entry name" value="Sig_transdc_resp-reg_C-effctor"/>
</dbReference>
<dbReference type="Pfam" id="PF00486">
    <property type="entry name" value="Trans_reg_C"/>
    <property type="match status" value="1"/>
</dbReference>
<evidence type="ECO:0000256" key="5">
    <source>
        <dbReference type="PROSITE-ProRule" id="PRU01091"/>
    </source>
</evidence>
<dbReference type="Gene3D" id="1.25.40.10">
    <property type="entry name" value="Tetratricopeptide repeat domain"/>
    <property type="match status" value="1"/>
</dbReference>
<dbReference type="PROSITE" id="PS51755">
    <property type="entry name" value="OMPR_PHOB"/>
    <property type="match status" value="1"/>
</dbReference>
<dbReference type="SUPFAM" id="SSF48452">
    <property type="entry name" value="TPR-like"/>
    <property type="match status" value="1"/>
</dbReference>
<dbReference type="SMART" id="SM01043">
    <property type="entry name" value="BTAD"/>
    <property type="match status" value="1"/>
</dbReference>
<keyword evidence="9" id="KW-1185">Reference proteome</keyword>
<gene>
    <name evidence="8" type="ORF">SAMN05216195_101583</name>
</gene>
<feature type="domain" description="HTH cro/C1-type" evidence="6">
    <location>
        <begin position="13"/>
        <end position="69"/>
    </location>
</feature>
<dbReference type="InterPro" id="IPR051677">
    <property type="entry name" value="AfsR-DnrI-RedD_regulator"/>
</dbReference>
<dbReference type="EMBL" id="FOFT01000001">
    <property type="protein sequence ID" value="SEP92343.1"/>
    <property type="molecule type" value="Genomic_DNA"/>
</dbReference>
<sequence length="309" mass="34176">MTEYDAAALRAALREQRKNSGLTQSELARLSGVSVRTIRHIELGHVVQPRHESVRRLFAVLGPPATRTLAIDLLGPLVVRRGGVLLIRSPQQRALVGLLALQPTGIVSHAEIVDVLWGHAPPVTHRELLYAIVSRLRRHLGDTAIETLSSGYRLNVDLDQVDVCRFAEQSARARNGGDLRAFVDALGLWRGPVLADLPEALRQHSRALSLQQQRIATTVAFADRAFADCGAGVLPWLADLAESEPWHEELHARLILVLASNGRQADAIFAYQRIRDRLDRDLGLLPGPALKRAHESVLRQEAPLLRPKR</sequence>
<dbReference type="InterPro" id="IPR001387">
    <property type="entry name" value="Cro/C1-type_HTH"/>
</dbReference>
<dbReference type="SUPFAM" id="SSF47413">
    <property type="entry name" value="lambda repressor-like DNA-binding domains"/>
    <property type="match status" value="1"/>
</dbReference>
<dbReference type="InterPro" id="IPR011990">
    <property type="entry name" value="TPR-like_helical_dom_sf"/>
</dbReference>
<dbReference type="InterPro" id="IPR005158">
    <property type="entry name" value="BTAD"/>
</dbReference>
<dbReference type="RefSeq" id="WP_170176203.1">
    <property type="nucleotide sequence ID" value="NZ_FOFT01000001.1"/>
</dbReference>
<dbReference type="GO" id="GO:0003677">
    <property type="term" value="F:DNA binding"/>
    <property type="evidence" value="ECO:0007669"/>
    <property type="project" value="UniProtKB-UniRule"/>
</dbReference>
<evidence type="ECO:0000256" key="2">
    <source>
        <dbReference type="ARBA" id="ARBA00023015"/>
    </source>
</evidence>
<dbReference type="PROSITE" id="PS50943">
    <property type="entry name" value="HTH_CROC1"/>
    <property type="match status" value="1"/>
</dbReference>
<feature type="DNA-binding region" description="OmpR/PhoB-type" evidence="5">
    <location>
        <begin position="56"/>
        <end position="156"/>
    </location>
</feature>
<organism evidence="8 9">
    <name type="scientific">Lentzea flaviverrucosa</name>
    <dbReference type="NCBI Taxonomy" id="200379"/>
    <lineage>
        <taxon>Bacteria</taxon>
        <taxon>Bacillati</taxon>
        <taxon>Actinomycetota</taxon>
        <taxon>Actinomycetes</taxon>
        <taxon>Pseudonocardiales</taxon>
        <taxon>Pseudonocardiaceae</taxon>
        <taxon>Lentzea</taxon>
    </lineage>
</organism>
<dbReference type="GO" id="GO:0006355">
    <property type="term" value="P:regulation of DNA-templated transcription"/>
    <property type="evidence" value="ECO:0007669"/>
    <property type="project" value="InterPro"/>
</dbReference>
<dbReference type="SMART" id="SM00862">
    <property type="entry name" value="Trans_reg_C"/>
    <property type="match status" value="1"/>
</dbReference>
<evidence type="ECO:0000256" key="1">
    <source>
        <dbReference type="ARBA" id="ARBA00005820"/>
    </source>
</evidence>
<protein>
    <submittedName>
        <fullName evidence="8">DNA-binding transcriptional activator of the SARP family</fullName>
    </submittedName>
</protein>
<dbReference type="InterPro" id="IPR001867">
    <property type="entry name" value="OmpR/PhoB-type_DNA-bd"/>
</dbReference>
<comment type="similarity">
    <text evidence="1">Belongs to the AfsR/DnrI/RedD regulatory family.</text>
</comment>
<feature type="domain" description="OmpR/PhoB-type" evidence="7">
    <location>
        <begin position="56"/>
        <end position="156"/>
    </location>
</feature>
<evidence type="ECO:0000256" key="4">
    <source>
        <dbReference type="ARBA" id="ARBA00023163"/>
    </source>
</evidence>
<evidence type="ECO:0000313" key="9">
    <source>
        <dbReference type="Proteomes" id="UP000199028"/>
    </source>
</evidence>
<proteinExistence type="inferred from homology"/>
<dbReference type="AlphaFoldDB" id="A0A1H9BUT8"/>
<evidence type="ECO:0000256" key="3">
    <source>
        <dbReference type="ARBA" id="ARBA00023125"/>
    </source>
</evidence>
<dbReference type="CDD" id="cd00093">
    <property type="entry name" value="HTH_XRE"/>
    <property type="match status" value="1"/>
</dbReference>
<reference evidence="9" key="1">
    <citation type="submission" date="2016-10" db="EMBL/GenBank/DDBJ databases">
        <authorList>
            <person name="Varghese N."/>
            <person name="Submissions S."/>
        </authorList>
    </citation>
    <scope>NUCLEOTIDE SEQUENCE [LARGE SCALE GENOMIC DNA]</scope>
    <source>
        <strain evidence="9">CGMCC 4.578</strain>
    </source>
</reference>
<dbReference type="GO" id="GO:0000160">
    <property type="term" value="P:phosphorelay signal transduction system"/>
    <property type="evidence" value="ECO:0007669"/>
    <property type="project" value="InterPro"/>
</dbReference>
<dbReference type="InterPro" id="IPR036388">
    <property type="entry name" value="WH-like_DNA-bd_sf"/>
</dbReference>
<dbReference type="Proteomes" id="UP000199028">
    <property type="component" value="Unassembled WGS sequence"/>
</dbReference>
<name>A0A1H9BUT8_9PSEU</name>
<evidence type="ECO:0000313" key="8">
    <source>
        <dbReference type="EMBL" id="SEP92343.1"/>
    </source>
</evidence>
<dbReference type="Pfam" id="PF03704">
    <property type="entry name" value="BTAD"/>
    <property type="match status" value="1"/>
</dbReference>
<dbReference type="PANTHER" id="PTHR35807">
    <property type="entry name" value="TRANSCRIPTIONAL REGULATOR REDD-RELATED"/>
    <property type="match status" value="1"/>
</dbReference>
<dbReference type="Pfam" id="PF01381">
    <property type="entry name" value="HTH_3"/>
    <property type="match status" value="1"/>
</dbReference>
<dbReference type="Gene3D" id="1.10.10.10">
    <property type="entry name" value="Winged helix-like DNA-binding domain superfamily/Winged helix DNA-binding domain"/>
    <property type="match status" value="1"/>
</dbReference>
<dbReference type="SMART" id="SM00530">
    <property type="entry name" value="HTH_XRE"/>
    <property type="match status" value="1"/>
</dbReference>
<dbReference type="SUPFAM" id="SSF46894">
    <property type="entry name" value="C-terminal effector domain of the bipartite response regulators"/>
    <property type="match status" value="1"/>
</dbReference>
<keyword evidence="2" id="KW-0805">Transcription regulation</keyword>
<accession>A0A1H9BUT8</accession>
<evidence type="ECO:0000259" key="6">
    <source>
        <dbReference type="PROSITE" id="PS50943"/>
    </source>
</evidence>
<dbReference type="Gene3D" id="1.10.260.40">
    <property type="entry name" value="lambda repressor-like DNA-binding domains"/>
    <property type="match status" value="1"/>
</dbReference>
<dbReference type="PANTHER" id="PTHR35807:SF1">
    <property type="entry name" value="TRANSCRIPTIONAL REGULATOR REDD"/>
    <property type="match status" value="1"/>
</dbReference>
<keyword evidence="3 5" id="KW-0238">DNA-binding</keyword>